<protein>
    <recommendedName>
        <fullName evidence="3">F-box domain-containing protein</fullName>
    </recommendedName>
</protein>
<proteinExistence type="predicted"/>
<dbReference type="InterPro" id="IPR032675">
    <property type="entry name" value="LRR_dom_sf"/>
</dbReference>
<gene>
    <name evidence="1" type="ORF">BOTBODRAFT_58978</name>
</gene>
<name>A0A067M075_BOTB1</name>
<evidence type="ECO:0000313" key="1">
    <source>
        <dbReference type="EMBL" id="KDQ08914.1"/>
    </source>
</evidence>
<dbReference type="HOGENOM" id="CLU_039742_0_0_1"/>
<dbReference type="Gene3D" id="3.80.10.10">
    <property type="entry name" value="Ribonuclease Inhibitor"/>
    <property type="match status" value="1"/>
</dbReference>
<sequence>MSPPTLPYDVLLSVISLMACTRPRSLVNMACTSRKMRDIIIPRFLYSHITISDESNCLETLLQAFCTSRASHVDSVRSLSINCVITRSAQLLLVEVLSTMRNLREIRLSNASKFTEAQAIAAIGPMTHLRSLHILHFTFSTFDRAAERLAELRSLRLEGYTYHLTQLTPRWDGKAISNSRGTLEQLCLGYVSWDLRIGPVGIWPRLQTLDLRDTYVFGMEDLDLSTSFPLVRSFGPPLNDPHTWAPLPCNLPFLSNLESFQGSVNVLEVARPMLSNLRFLLAQHWGVQAITECDRFVPPSLQLLRLELWTKGAIVPQTFGVIAEAAPNLAFLSIYWHVALTHRCVLGIAEALIAFLPRLPLSYVKINCHNVTHGPRDKRLAESTLGAAWERAVNLASSLDSMKAFDLQIGSCEIHWRRDAIEEDSPYEQYLEFVHRIHSPLAMAIGPHPGVPP</sequence>
<keyword evidence="2" id="KW-1185">Reference proteome</keyword>
<dbReference type="InParanoid" id="A0A067M075"/>
<dbReference type="EMBL" id="KL198084">
    <property type="protein sequence ID" value="KDQ08914.1"/>
    <property type="molecule type" value="Genomic_DNA"/>
</dbReference>
<reference evidence="2" key="1">
    <citation type="journal article" date="2014" name="Proc. Natl. Acad. Sci. U.S.A.">
        <title>Extensive sampling of basidiomycete genomes demonstrates inadequacy of the white-rot/brown-rot paradigm for wood decay fungi.</title>
        <authorList>
            <person name="Riley R."/>
            <person name="Salamov A.A."/>
            <person name="Brown D.W."/>
            <person name="Nagy L.G."/>
            <person name="Floudas D."/>
            <person name="Held B.W."/>
            <person name="Levasseur A."/>
            <person name="Lombard V."/>
            <person name="Morin E."/>
            <person name="Otillar R."/>
            <person name="Lindquist E.A."/>
            <person name="Sun H."/>
            <person name="LaButti K.M."/>
            <person name="Schmutz J."/>
            <person name="Jabbour D."/>
            <person name="Luo H."/>
            <person name="Baker S.E."/>
            <person name="Pisabarro A.G."/>
            <person name="Walton J.D."/>
            <person name="Blanchette R.A."/>
            <person name="Henrissat B."/>
            <person name="Martin F."/>
            <person name="Cullen D."/>
            <person name="Hibbett D.S."/>
            <person name="Grigoriev I.V."/>
        </authorList>
    </citation>
    <scope>NUCLEOTIDE SEQUENCE [LARGE SCALE GENOMIC DNA]</scope>
    <source>
        <strain evidence="2">FD-172 SS1</strain>
    </source>
</reference>
<evidence type="ECO:0008006" key="3">
    <source>
        <dbReference type="Google" id="ProtNLM"/>
    </source>
</evidence>
<dbReference type="SUPFAM" id="SSF52047">
    <property type="entry name" value="RNI-like"/>
    <property type="match status" value="1"/>
</dbReference>
<organism evidence="1 2">
    <name type="scientific">Botryobasidium botryosum (strain FD-172 SS1)</name>
    <dbReference type="NCBI Taxonomy" id="930990"/>
    <lineage>
        <taxon>Eukaryota</taxon>
        <taxon>Fungi</taxon>
        <taxon>Dikarya</taxon>
        <taxon>Basidiomycota</taxon>
        <taxon>Agaricomycotina</taxon>
        <taxon>Agaricomycetes</taxon>
        <taxon>Cantharellales</taxon>
        <taxon>Botryobasidiaceae</taxon>
        <taxon>Botryobasidium</taxon>
    </lineage>
</organism>
<accession>A0A067M075</accession>
<dbReference type="AlphaFoldDB" id="A0A067M075"/>
<evidence type="ECO:0000313" key="2">
    <source>
        <dbReference type="Proteomes" id="UP000027195"/>
    </source>
</evidence>
<dbReference type="Proteomes" id="UP000027195">
    <property type="component" value="Unassembled WGS sequence"/>
</dbReference>